<name>A0ABU3K8I7_9BACT</name>
<evidence type="ECO:0000256" key="5">
    <source>
        <dbReference type="ARBA" id="ARBA00023136"/>
    </source>
</evidence>
<sequence>MPDYLITWIHLIAATTLIGGLVFVQFVLNPSAHQNPPDPKTKEMVRLAGRRFRTLAWVCLITLILTGSYQMLNESGSARIETEWGVVLMLKLFLFVIAFGLILIHDFILDPHTPPQKKTINPPAFIPYSRADNLQKAIILMTLAVLLVASYLTTI</sequence>
<dbReference type="Pfam" id="PF05425">
    <property type="entry name" value="CopD"/>
    <property type="match status" value="1"/>
</dbReference>
<keyword evidence="2" id="KW-1003">Cell membrane</keyword>
<dbReference type="EMBL" id="JAQOUE010000001">
    <property type="protein sequence ID" value="MDT7042710.1"/>
    <property type="molecule type" value="Genomic_DNA"/>
</dbReference>
<dbReference type="Proteomes" id="UP001250932">
    <property type="component" value="Unassembled WGS sequence"/>
</dbReference>
<feature type="transmembrane region" description="Helical" evidence="6">
    <location>
        <begin position="137"/>
        <end position="154"/>
    </location>
</feature>
<reference evidence="8 9" key="1">
    <citation type="journal article" date="2023" name="ISME J.">
        <title>Cultivation and genomic characterization of novel and ubiquitous marine nitrite-oxidizing bacteria from the Nitrospirales.</title>
        <authorList>
            <person name="Mueller A.J."/>
            <person name="Daebeler A."/>
            <person name="Herbold C.W."/>
            <person name="Kirkegaard R.H."/>
            <person name="Daims H."/>
        </authorList>
    </citation>
    <scope>NUCLEOTIDE SEQUENCE [LARGE SCALE GENOMIC DNA]</scope>
    <source>
        <strain evidence="8 9">EB</strain>
    </source>
</reference>
<evidence type="ECO:0000313" key="9">
    <source>
        <dbReference type="Proteomes" id="UP001250932"/>
    </source>
</evidence>
<dbReference type="InterPro" id="IPR008457">
    <property type="entry name" value="Cu-R_CopD_dom"/>
</dbReference>
<feature type="domain" description="Copper resistance protein D" evidence="7">
    <location>
        <begin position="49"/>
        <end position="148"/>
    </location>
</feature>
<evidence type="ECO:0000313" key="8">
    <source>
        <dbReference type="EMBL" id="MDT7042710.1"/>
    </source>
</evidence>
<organism evidence="8 9">
    <name type="scientific">Candidatus Nitronereus thalassa</name>
    <dbReference type="NCBI Taxonomy" id="3020898"/>
    <lineage>
        <taxon>Bacteria</taxon>
        <taxon>Pseudomonadati</taxon>
        <taxon>Nitrospirota</taxon>
        <taxon>Nitrospiria</taxon>
        <taxon>Nitrospirales</taxon>
        <taxon>Nitrospiraceae</taxon>
        <taxon>Candidatus Nitronereus</taxon>
    </lineage>
</organism>
<accession>A0ABU3K8I7</accession>
<dbReference type="RefSeq" id="WP_313833155.1">
    <property type="nucleotide sequence ID" value="NZ_JAQOUE010000001.1"/>
</dbReference>
<evidence type="ECO:0000256" key="3">
    <source>
        <dbReference type="ARBA" id="ARBA00022692"/>
    </source>
</evidence>
<feature type="transmembrane region" description="Helical" evidence="6">
    <location>
        <begin position="6"/>
        <end position="28"/>
    </location>
</feature>
<protein>
    <submittedName>
        <fullName evidence="8">DUF2269 family protein</fullName>
    </submittedName>
</protein>
<evidence type="ECO:0000256" key="2">
    <source>
        <dbReference type="ARBA" id="ARBA00022475"/>
    </source>
</evidence>
<comment type="caution">
    <text evidence="8">The sequence shown here is derived from an EMBL/GenBank/DDBJ whole genome shotgun (WGS) entry which is preliminary data.</text>
</comment>
<dbReference type="InterPro" id="IPR032694">
    <property type="entry name" value="CopC/D"/>
</dbReference>
<keyword evidence="9" id="KW-1185">Reference proteome</keyword>
<comment type="subcellular location">
    <subcellularLocation>
        <location evidence="1">Cell membrane</location>
        <topology evidence="1">Multi-pass membrane protein</topology>
    </subcellularLocation>
</comment>
<evidence type="ECO:0000256" key="1">
    <source>
        <dbReference type="ARBA" id="ARBA00004651"/>
    </source>
</evidence>
<keyword evidence="3 6" id="KW-0812">Transmembrane</keyword>
<gene>
    <name evidence="8" type="ORF">PPG34_10135</name>
</gene>
<evidence type="ECO:0000259" key="7">
    <source>
        <dbReference type="Pfam" id="PF05425"/>
    </source>
</evidence>
<dbReference type="PANTHER" id="PTHR34820">
    <property type="entry name" value="INNER MEMBRANE PROTEIN YEBZ"/>
    <property type="match status" value="1"/>
</dbReference>
<evidence type="ECO:0000256" key="6">
    <source>
        <dbReference type="SAM" id="Phobius"/>
    </source>
</evidence>
<evidence type="ECO:0000256" key="4">
    <source>
        <dbReference type="ARBA" id="ARBA00022989"/>
    </source>
</evidence>
<keyword evidence="4 6" id="KW-1133">Transmembrane helix</keyword>
<dbReference type="PANTHER" id="PTHR34820:SF4">
    <property type="entry name" value="INNER MEMBRANE PROTEIN YEBZ"/>
    <property type="match status" value="1"/>
</dbReference>
<feature type="transmembrane region" description="Helical" evidence="6">
    <location>
        <begin position="84"/>
        <end position="109"/>
    </location>
</feature>
<proteinExistence type="predicted"/>
<keyword evidence="5 6" id="KW-0472">Membrane</keyword>
<feature type="transmembrane region" description="Helical" evidence="6">
    <location>
        <begin position="54"/>
        <end position="72"/>
    </location>
</feature>